<keyword evidence="3" id="KW-1185">Reference proteome</keyword>
<feature type="compositionally biased region" description="Basic and acidic residues" evidence="1">
    <location>
        <begin position="162"/>
        <end position="173"/>
    </location>
</feature>
<protein>
    <submittedName>
        <fullName evidence="2">Uncharacterized protein</fullName>
    </submittedName>
</protein>
<accession>A0AAE4CMQ3</accession>
<feature type="region of interest" description="Disordered" evidence="1">
    <location>
        <begin position="115"/>
        <end position="173"/>
    </location>
</feature>
<feature type="compositionally biased region" description="Basic and acidic residues" evidence="1">
    <location>
        <begin position="115"/>
        <end position="127"/>
    </location>
</feature>
<comment type="caution">
    <text evidence="2">The sequence shown here is derived from an EMBL/GenBank/DDBJ whole genome shotgun (WGS) entry which is preliminary data.</text>
</comment>
<feature type="region of interest" description="Disordered" evidence="1">
    <location>
        <begin position="1"/>
        <end position="24"/>
    </location>
</feature>
<organism evidence="2 3">
    <name type="scientific">Haloactinomyces albus</name>
    <dbReference type="NCBI Taxonomy" id="1352928"/>
    <lineage>
        <taxon>Bacteria</taxon>
        <taxon>Bacillati</taxon>
        <taxon>Actinomycetota</taxon>
        <taxon>Actinomycetes</taxon>
        <taxon>Actinopolysporales</taxon>
        <taxon>Actinopolysporaceae</taxon>
        <taxon>Haloactinomyces</taxon>
    </lineage>
</organism>
<sequence length="173" mass="18628">MDRTRQETSAEGAAHGAGHGGRDRTGEELRWLLDALAFRAEEYLLGLGRGPDEQAGGADTAADERLRCSSAGTCEWCPLCAAMSFLRGDRPELATRMSEHLAGLVTVLRRILAEQDDSPRDAERTRPETANGFSPEPGPDNDAPPVQRIGVQRVHGSVLRPSEGEVRAEGHGC</sequence>
<evidence type="ECO:0000313" key="3">
    <source>
        <dbReference type="Proteomes" id="UP001180845"/>
    </source>
</evidence>
<dbReference type="Proteomes" id="UP001180845">
    <property type="component" value="Unassembled WGS sequence"/>
</dbReference>
<name>A0AAE4CMQ3_9ACTN</name>
<dbReference type="AlphaFoldDB" id="A0AAE4CMQ3"/>
<gene>
    <name evidence="2" type="ORF">JOF55_003280</name>
</gene>
<proteinExistence type="predicted"/>
<reference evidence="2" key="1">
    <citation type="submission" date="2023-07" db="EMBL/GenBank/DDBJ databases">
        <title>Sequencing the genomes of 1000 actinobacteria strains.</title>
        <authorList>
            <person name="Klenk H.-P."/>
        </authorList>
    </citation>
    <scope>NUCLEOTIDE SEQUENCE</scope>
    <source>
        <strain evidence="2">DSM 45977</strain>
    </source>
</reference>
<dbReference type="EMBL" id="JAVDXW010000001">
    <property type="protein sequence ID" value="MDR7303099.1"/>
    <property type="molecule type" value="Genomic_DNA"/>
</dbReference>
<dbReference type="RefSeq" id="WP_310275182.1">
    <property type="nucleotide sequence ID" value="NZ_JAVDXW010000001.1"/>
</dbReference>
<evidence type="ECO:0000256" key="1">
    <source>
        <dbReference type="SAM" id="MobiDB-lite"/>
    </source>
</evidence>
<evidence type="ECO:0000313" key="2">
    <source>
        <dbReference type="EMBL" id="MDR7303099.1"/>
    </source>
</evidence>